<keyword evidence="6" id="KW-1185">Reference proteome</keyword>
<reference evidence="5 6" key="1">
    <citation type="submission" date="2019-06" db="EMBL/GenBank/DDBJ databases">
        <title>Draft genome sequence of Methanolobus vulcani B1d.</title>
        <authorList>
            <person name="Creighbaum A.J."/>
            <person name="Ticak T."/>
            <person name="Hariraju D."/>
            <person name="Arivett B.A."/>
            <person name="Ferguson D.J.Jr."/>
        </authorList>
    </citation>
    <scope>NUCLEOTIDE SEQUENCE [LARGE SCALE GENOMIC DNA]</scope>
    <source>
        <strain evidence="5 6">B1d</strain>
    </source>
</reference>
<evidence type="ECO:0000256" key="1">
    <source>
        <dbReference type="ARBA" id="ARBA00005030"/>
    </source>
</evidence>
<dbReference type="Gene3D" id="3.40.50.10630">
    <property type="entry name" value="Uracil-DNA glycosylase-like"/>
    <property type="match status" value="1"/>
</dbReference>
<dbReference type="Pfam" id="PF14810">
    <property type="entry name" value="TGT_C2"/>
    <property type="match status" value="1"/>
</dbReference>
<proteinExistence type="inferred from homology"/>
<dbReference type="SMART" id="SM00359">
    <property type="entry name" value="PUA"/>
    <property type="match status" value="1"/>
</dbReference>
<evidence type="ECO:0000313" key="6">
    <source>
        <dbReference type="Proteomes" id="UP000319335"/>
    </source>
</evidence>
<evidence type="ECO:0000259" key="4">
    <source>
        <dbReference type="SMART" id="SM00359"/>
    </source>
</evidence>
<dbReference type="EMBL" id="VIAQ01000006">
    <property type="protein sequence ID" value="TQD28483.1"/>
    <property type="molecule type" value="Genomic_DNA"/>
</dbReference>
<dbReference type="Proteomes" id="UP000319335">
    <property type="component" value="Unassembled WGS sequence"/>
</dbReference>
<dbReference type="CDD" id="cd21149">
    <property type="entry name" value="PUA_archaeosine_TGT"/>
    <property type="match status" value="1"/>
</dbReference>
<dbReference type="InterPro" id="IPR050076">
    <property type="entry name" value="ArchSynthase1/Queuine_TRR"/>
</dbReference>
<dbReference type="OrthoDB" id="115061at2157"/>
<dbReference type="InterPro" id="IPR040777">
    <property type="entry name" value="DUF5591"/>
</dbReference>
<dbReference type="PANTHER" id="PTHR46499">
    <property type="entry name" value="QUEUINE TRNA-RIBOSYLTRANSFERASE"/>
    <property type="match status" value="1"/>
</dbReference>
<comment type="caution">
    <text evidence="5">The sequence shown here is derived from an EMBL/GenBank/DDBJ whole genome shotgun (WGS) entry which is preliminary data.</text>
</comment>
<keyword evidence="3" id="KW-0819">tRNA processing</keyword>
<name>A0A7Z8P3D0_9EURY</name>
<dbReference type="Gene3D" id="3.20.20.105">
    <property type="entry name" value="Queuine tRNA-ribosyltransferase-like"/>
    <property type="match status" value="1"/>
</dbReference>
<dbReference type="InterPro" id="IPR002478">
    <property type="entry name" value="PUA"/>
</dbReference>
<dbReference type="SUPFAM" id="SSF51713">
    <property type="entry name" value="tRNA-guanine transglycosylase"/>
    <property type="match status" value="1"/>
</dbReference>
<dbReference type="InterPro" id="IPR029402">
    <property type="entry name" value="TGT_C2"/>
</dbReference>
<comment type="similarity">
    <text evidence="2">Belongs to the archaeosine synthase type 1 family.</text>
</comment>
<protein>
    <submittedName>
        <fullName evidence="5">tRNA-ribosyltransferase</fullName>
    </submittedName>
</protein>
<dbReference type="GO" id="GO:0002099">
    <property type="term" value="P:tRNA wobble guanine modification"/>
    <property type="evidence" value="ECO:0007669"/>
    <property type="project" value="TreeGrafter"/>
</dbReference>
<dbReference type="PROSITE" id="PS50890">
    <property type="entry name" value="PUA"/>
    <property type="match status" value="1"/>
</dbReference>
<dbReference type="NCBIfam" id="TIGR00451">
    <property type="entry name" value="unchar_dom_2"/>
    <property type="match status" value="1"/>
</dbReference>
<comment type="pathway">
    <text evidence="1">tRNA modification; archaeosine-tRNA biosynthesis.</text>
</comment>
<dbReference type="RefSeq" id="WP_154808590.1">
    <property type="nucleotide sequence ID" value="NZ_VIAQ01000006.1"/>
</dbReference>
<accession>A0A7Z8P3D0</accession>
<dbReference type="InterPro" id="IPR053418">
    <property type="entry name" value="Archaeosine_synthase_1"/>
</dbReference>
<dbReference type="Pfam" id="PF01472">
    <property type="entry name" value="PUA"/>
    <property type="match status" value="1"/>
</dbReference>
<dbReference type="SUPFAM" id="SSF52141">
    <property type="entry name" value="Uracil-DNA glycosylase-like"/>
    <property type="match status" value="1"/>
</dbReference>
<dbReference type="GO" id="GO:0005737">
    <property type="term" value="C:cytoplasm"/>
    <property type="evidence" value="ECO:0007669"/>
    <property type="project" value="TreeGrafter"/>
</dbReference>
<dbReference type="InterPro" id="IPR004521">
    <property type="entry name" value="Uncharacterised_CHP00451"/>
</dbReference>
<gene>
    <name evidence="5" type="ORF">FKV42_02155</name>
</gene>
<dbReference type="InterPro" id="IPR036974">
    <property type="entry name" value="PUA_sf"/>
</dbReference>
<dbReference type="AlphaFoldDB" id="A0A7Z8P3D0"/>
<feature type="domain" description="PUA" evidence="4">
    <location>
        <begin position="545"/>
        <end position="612"/>
    </location>
</feature>
<dbReference type="InterPro" id="IPR038250">
    <property type="entry name" value="TGT_C2_sf"/>
</dbReference>
<dbReference type="UniPathway" id="UPA00393"/>
<dbReference type="GO" id="GO:0003723">
    <property type="term" value="F:RNA binding"/>
    <property type="evidence" value="ECO:0007669"/>
    <property type="project" value="InterPro"/>
</dbReference>
<dbReference type="GO" id="GO:0016740">
    <property type="term" value="F:transferase activity"/>
    <property type="evidence" value="ECO:0007669"/>
    <property type="project" value="UniProtKB-KW"/>
</dbReference>
<dbReference type="PANTHER" id="PTHR46499:SF2">
    <property type="entry name" value="ARCHAEOSINE SYNTHASE"/>
    <property type="match status" value="1"/>
</dbReference>
<dbReference type="NCBIfam" id="NF040592">
    <property type="entry name" value="tRNA_mod_ArcS"/>
    <property type="match status" value="1"/>
</dbReference>
<evidence type="ECO:0000256" key="2">
    <source>
        <dbReference type="ARBA" id="ARBA00008906"/>
    </source>
</evidence>
<dbReference type="SUPFAM" id="SSF88802">
    <property type="entry name" value="Pre-PUA domain"/>
    <property type="match status" value="1"/>
</dbReference>
<dbReference type="Gene3D" id="2.30.130.10">
    <property type="entry name" value="PUA domain"/>
    <property type="match status" value="1"/>
</dbReference>
<evidence type="ECO:0000313" key="5">
    <source>
        <dbReference type="EMBL" id="TQD28483.1"/>
    </source>
</evidence>
<keyword evidence="5" id="KW-0808">Transferase</keyword>
<dbReference type="Pfam" id="PF01702">
    <property type="entry name" value="TGT"/>
    <property type="match status" value="1"/>
</dbReference>
<dbReference type="InterPro" id="IPR036511">
    <property type="entry name" value="TGT-like_sf"/>
</dbReference>
<dbReference type="Gene3D" id="3.10.450.90">
    <property type="entry name" value="ArcTGT, C2 domain"/>
    <property type="match status" value="1"/>
</dbReference>
<dbReference type="InterPro" id="IPR002616">
    <property type="entry name" value="tRNA_ribo_trans-like"/>
</dbReference>
<organism evidence="5 6">
    <name type="scientific">Methanolobus vulcani</name>
    <dbReference type="NCBI Taxonomy" id="38026"/>
    <lineage>
        <taxon>Archaea</taxon>
        <taxon>Methanobacteriati</taxon>
        <taxon>Methanobacteriota</taxon>
        <taxon>Stenosarchaea group</taxon>
        <taxon>Methanomicrobia</taxon>
        <taxon>Methanosarcinales</taxon>
        <taxon>Methanosarcinaceae</taxon>
        <taxon>Methanolobus</taxon>
    </lineage>
</organism>
<dbReference type="Pfam" id="PF17884">
    <property type="entry name" value="DUF5591"/>
    <property type="match status" value="1"/>
</dbReference>
<dbReference type="SUPFAM" id="SSF88697">
    <property type="entry name" value="PUA domain-like"/>
    <property type="match status" value="1"/>
</dbReference>
<dbReference type="InterPro" id="IPR015947">
    <property type="entry name" value="PUA-like_sf"/>
</dbReference>
<dbReference type="InterPro" id="IPR036895">
    <property type="entry name" value="Uracil-DNA_glycosylase-like_sf"/>
</dbReference>
<sequence length="614" mass="68552">MTRYFEVQQRDGAARIGKFLLKEDIRTPYIIDTRNLSMPESPIIDGGSLWKYSSFEEAQEHLRETRQKAGEDSLIMLPHQDFTPEAPRNVTIKVAEKAEEIKDSGATGAIYIPGKQVKKHDLYVLEGAGCFENNARTFLSILLEMKKDIAPDTAIYAPNIATPENLAMLIYLGIDVFDNTKAIIAGYNDIYLTTAGQFYLDSLAELPCRCSACSSTNLTSLREMDKKSRAAILEKHNINAMEAEAALVRERIRAGTLREYIEGQCRMHTWLTALMRLADDEYDFVESQNAIARKNTLVATCGESQNRAEVVRFAKRIQERYTPPASDVLLLLPCSARKPYSTSNSHWKFINALGKSRKFVHEVIITSPLGIVPRELELTYPAAHYDTTVTGYWDAEEKEWVASCLENYLTQHKYTSIVAHVEDAYRVICEIVAEKLGIDIIYTSLGNVSSPESLRNLSKTVSELCTGRKRGHEQTQKDLMKAVADYQFGKGAGEILVPEGSTVKGPFPKHQIFAGKKQLITLIPQYGTLAITIEGAKALLKQGRYTVKIDDFVPRGSLLAPGVVDADPLIRPNDEVIIIGEKAIAVGRANMNGDEMKRSNRGVAVDLRHVKKLE</sequence>
<evidence type="ECO:0000256" key="3">
    <source>
        <dbReference type="ARBA" id="ARBA00022694"/>
    </source>
</evidence>